<evidence type="ECO:0000313" key="3">
    <source>
        <dbReference type="EMBL" id="GMR58027.1"/>
    </source>
</evidence>
<dbReference type="Gene3D" id="2.10.25.10">
    <property type="entry name" value="Laminin"/>
    <property type="match status" value="1"/>
</dbReference>
<comment type="caution">
    <text evidence="3">The sequence shown here is derived from an EMBL/GenBank/DDBJ whole genome shotgun (WGS) entry which is preliminary data.</text>
</comment>
<dbReference type="SUPFAM" id="SSF57567">
    <property type="entry name" value="Serine protease inhibitors"/>
    <property type="match status" value="1"/>
</dbReference>
<dbReference type="Pfam" id="PF01826">
    <property type="entry name" value="TIL"/>
    <property type="match status" value="1"/>
</dbReference>
<feature type="non-terminal residue" evidence="3">
    <location>
        <position position="233"/>
    </location>
</feature>
<keyword evidence="1" id="KW-0722">Serine protease inhibitor</keyword>
<keyword evidence="4" id="KW-1185">Reference proteome</keyword>
<evidence type="ECO:0000256" key="1">
    <source>
        <dbReference type="ARBA" id="ARBA00022900"/>
    </source>
</evidence>
<keyword evidence="1" id="KW-0646">Protease inhibitor</keyword>
<accession>A0AAN5D989</accession>
<organism evidence="3 4">
    <name type="scientific">Pristionchus mayeri</name>
    <dbReference type="NCBI Taxonomy" id="1317129"/>
    <lineage>
        <taxon>Eukaryota</taxon>
        <taxon>Metazoa</taxon>
        <taxon>Ecdysozoa</taxon>
        <taxon>Nematoda</taxon>
        <taxon>Chromadorea</taxon>
        <taxon>Rhabditida</taxon>
        <taxon>Rhabditina</taxon>
        <taxon>Diplogasteromorpha</taxon>
        <taxon>Diplogasteroidea</taxon>
        <taxon>Neodiplogasteridae</taxon>
        <taxon>Pristionchus</taxon>
    </lineage>
</organism>
<dbReference type="CDD" id="cd19941">
    <property type="entry name" value="TIL"/>
    <property type="match status" value="1"/>
</dbReference>
<dbReference type="AlphaFoldDB" id="A0AAN5D989"/>
<protein>
    <recommendedName>
        <fullName evidence="2">TIL domain-containing protein</fullName>
    </recommendedName>
</protein>
<feature type="non-terminal residue" evidence="3">
    <location>
        <position position="1"/>
    </location>
</feature>
<reference evidence="4" key="1">
    <citation type="submission" date="2022-10" db="EMBL/GenBank/DDBJ databases">
        <title>Genome assembly of Pristionchus species.</title>
        <authorList>
            <person name="Yoshida K."/>
            <person name="Sommer R.J."/>
        </authorList>
    </citation>
    <scope>NUCLEOTIDE SEQUENCE [LARGE SCALE GENOMIC DNA]</scope>
    <source>
        <strain evidence="4">RS5460</strain>
    </source>
</reference>
<sequence>GCGPNEEMKKCSNACFEKNCEEEKLSKQCSFVCGAPKCQCAEGFLRDLKSRACVRPSQCNPIEIPTSTTTEITVTDNTIPCGDLRCHPAWSCQRISLPCTNSSCPPDAFFCRAPHTIPPPDCGGEYCSSSERCETIRVSCTRRPCPPDRKVCTLLPGATSVAPPALPSSCGPDGLVCGDGESCNVGKPSCTRLPCPPPVYSCEADGRLTTPSSEENCSSVRCPRGQICRVQQV</sequence>
<dbReference type="InterPro" id="IPR036084">
    <property type="entry name" value="Ser_inhib-like_sf"/>
</dbReference>
<dbReference type="Proteomes" id="UP001328107">
    <property type="component" value="Unassembled WGS sequence"/>
</dbReference>
<gene>
    <name evidence="3" type="ORF">PMAYCL1PPCAC_28222</name>
</gene>
<evidence type="ECO:0000259" key="2">
    <source>
        <dbReference type="Pfam" id="PF01826"/>
    </source>
</evidence>
<proteinExistence type="predicted"/>
<dbReference type="GO" id="GO:0004867">
    <property type="term" value="F:serine-type endopeptidase inhibitor activity"/>
    <property type="evidence" value="ECO:0007669"/>
    <property type="project" value="UniProtKB-KW"/>
</dbReference>
<dbReference type="InterPro" id="IPR002919">
    <property type="entry name" value="TIL_dom"/>
</dbReference>
<dbReference type="EMBL" id="BTRK01000006">
    <property type="protein sequence ID" value="GMR58027.1"/>
    <property type="molecule type" value="Genomic_DNA"/>
</dbReference>
<feature type="domain" description="TIL" evidence="2">
    <location>
        <begin position="2"/>
        <end position="59"/>
    </location>
</feature>
<evidence type="ECO:0000313" key="4">
    <source>
        <dbReference type="Proteomes" id="UP001328107"/>
    </source>
</evidence>
<name>A0AAN5D989_9BILA</name>